<dbReference type="Proteomes" id="UP000238479">
    <property type="component" value="Chromosome 2"/>
</dbReference>
<dbReference type="GO" id="GO:0005975">
    <property type="term" value="P:carbohydrate metabolic process"/>
    <property type="evidence" value="ECO:0007669"/>
    <property type="project" value="InterPro"/>
</dbReference>
<organism evidence="4 5">
    <name type="scientific">Rosa chinensis</name>
    <name type="common">China rose</name>
    <dbReference type="NCBI Taxonomy" id="74649"/>
    <lineage>
        <taxon>Eukaryota</taxon>
        <taxon>Viridiplantae</taxon>
        <taxon>Streptophyta</taxon>
        <taxon>Embryophyta</taxon>
        <taxon>Tracheophyta</taxon>
        <taxon>Spermatophyta</taxon>
        <taxon>Magnoliopsida</taxon>
        <taxon>eudicotyledons</taxon>
        <taxon>Gunneridae</taxon>
        <taxon>Pentapetalae</taxon>
        <taxon>rosids</taxon>
        <taxon>fabids</taxon>
        <taxon>Rosales</taxon>
        <taxon>Rosaceae</taxon>
        <taxon>Rosoideae</taxon>
        <taxon>Rosoideae incertae sedis</taxon>
        <taxon>Rosa</taxon>
    </lineage>
</organism>
<reference evidence="4 5" key="1">
    <citation type="journal article" date="2018" name="Nat. Genet.">
        <title>The Rosa genome provides new insights in the design of modern roses.</title>
        <authorList>
            <person name="Bendahmane M."/>
        </authorList>
    </citation>
    <scope>NUCLEOTIDE SEQUENCE [LARGE SCALE GENOMIC DNA]</scope>
    <source>
        <strain evidence="5">cv. Old Blush</strain>
    </source>
</reference>
<accession>A0A2P6RKX3</accession>
<keyword evidence="2 4" id="KW-0326">Glycosidase</keyword>
<dbReference type="Pfam" id="PF21467">
    <property type="entry name" value="BetaGal_gal-bd"/>
    <property type="match status" value="1"/>
</dbReference>
<dbReference type="AlphaFoldDB" id="A0A2P6RKX3"/>
<dbReference type="Gene3D" id="2.60.120.260">
    <property type="entry name" value="Galactose-binding domain-like"/>
    <property type="match status" value="1"/>
</dbReference>
<evidence type="ECO:0000313" key="4">
    <source>
        <dbReference type="EMBL" id="PRQ47057.1"/>
    </source>
</evidence>
<comment type="caution">
    <text evidence="4">The sequence shown here is derived from an EMBL/GenBank/DDBJ whole genome shotgun (WGS) entry which is preliminary data.</text>
</comment>
<evidence type="ECO:0000256" key="1">
    <source>
        <dbReference type="ARBA" id="ARBA00022801"/>
    </source>
</evidence>
<evidence type="ECO:0000256" key="2">
    <source>
        <dbReference type="ARBA" id="ARBA00023295"/>
    </source>
</evidence>
<keyword evidence="5" id="KW-1185">Reference proteome</keyword>
<dbReference type="Gramene" id="PRQ47057">
    <property type="protein sequence ID" value="PRQ47057"/>
    <property type="gene ID" value="RchiOBHm_Chr2g0095601"/>
</dbReference>
<dbReference type="InterPro" id="IPR001944">
    <property type="entry name" value="Glycoside_Hdrlase_35"/>
</dbReference>
<dbReference type="STRING" id="74649.A0A2P6RKX3"/>
<gene>
    <name evidence="4" type="ORF">RchiOBHm_Chr2g0095601</name>
</gene>
<dbReference type="GO" id="GO:0004565">
    <property type="term" value="F:beta-galactosidase activity"/>
    <property type="evidence" value="ECO:0007669"/>
    <property type="project" value="UniProtKB-EC"/>
</dbReference>
<dbReference type="EC" id="3.2.1.23" evidence="4"/>
<dbReference type="InterPro" id="IPR048913">
    <property type="entry name" value="BetaGal_gal-bd"/>
</dbReference>
<dbReference type="EMBL" id="PDCK01000040">
    <property type="protein sequence ID" value="PRQ47057.1"/>
    <property type="molecule type" value="Genomic_DNA"/>
</dbReference>
<evidence type="ECO:0000259" key="3">
    <source>
        <dbReference type="Pfam" id="PF21467"/>
    </source>
</evidence>
<feature type="domain" description="Beta-galactosidase galactose-binding" evidence="3">
    <location>
        <begin position="2"/>
        <end position="43"/>
    </location>
</feature>
<dbReference type="OMA" id="CNDICDY"/>
<dbReference type="PANTHER" id="PTHR23421">
    <property type="entry name" value="BETA-GALACTOSIDASE RELATED"/>
    <property type="match status" value="1"/>
</dbReference>
<dbReference type="InterPro" id="IPR008979">
    <property type="entry name" value="Galactose-bd-like_sf"/>
</dbReference>
<evidence type="ECO:0000313" key="5">
    <source>
        <dbReference type="Proteomes" id="UP000238479"/>
    </source>
</evidence>
<keyword evidence="1 4" id="KW-0378">Hydrolase</keyword>
<dbReference type="SUPFAM" id="SSF49785">
    <property type="entry name" value="Galactose-binding domain-like"/>
    <property type="match status" value="1"/>
</dbReference>
<sequence length="80" mass="8986">MMTWYKATFKAPLGIEPVAMDFHGLGKGHAWVNGHSIGRYWPSYLAPKDGCSVEACDYRGAYDNNKDGNNIFLNLDNLFN</sequence>
<name>A0A2P6RKX3_ROSCH</name>
<proteinExistence type="predicted"/>
<protein>
    <submittedName>
        <fullName evidence="4">Putative beta-galactosidase</fullName>
        <ecNumber evidence="4">3.2.1.23</ecNumber>
    </submittedName>
</protein>